<organism evidence="2 3">
    <name type="scientific">Knufia fluminis</name>
    <dbReference type="NCBI Taxonomy" id="191047"/>
    <lineage>
        <taxon>Eukaryota</taxon>
        <taxon>Fungi</taxon>
        <taxon>Dikarya</taxon>
        <taxon>Ascomycota</taxon>
        <taxon>Pezizomycotina</taxon>
        <taxon>Eurotiomycetes</taxon>
        <taxon>Chaetothyriomycetidae</taxon>
        <taxon>Chaetothyriales</taxon>
        <taxon>Trichomeriaceae</taxon>
        <taxon>Knufia</taxon>
    </lineage>
</organism>
<reference evidence="2 3" key="1">
    <citation type="submission" date="2022-12" db="EMBL/GenBank/DDBJ databases">
        <title>Genomic features and morphological characterization of a novel Knufia sp. strain isolated from spacecraft assembly facility.</title>
        <authorList>
            <person name="Teixeira M."/>
            <person name="Chander A.M."/>
            <person name="Stajich J.E."/>
            <person name="Venkateswaran K."/>
        </authorList>
    </citation>
    <scope>NUCLEOTIDE SEQUENCE [LARGE SCALE GENOMIC DNA]</scope>
    <source>
        <strain evidence="2 3">FJI-L2-BK-P2</strain>
    </source>
</reference>
<dbReference type="InterPro" id="IPR002575">
    <property type="entry name" value="Aminoglycoside_PTrfase"/>
</dbReference>
<evidence type="ECO:0000259" key="1">
    <source>
        <dbReference type="Pfam" id="PF01636"/>
    </source>
</evidence>
<dbReference type="PANTHER" id="PTHR21310:SF54">
    <property type="entry name" value="AMINOGLYCOSIDE PHOSPHOTRANSFERASE DOMAIN-CONTAINING PROTEIN"/>
    <property type="match status" value="1"/>
</dbReference>
<proteinExistence type="predicted"/>
<protein>
    <recommendedName>
        <fullName evidence="1">Aminoglycoside phosphotransferase domain-containing protein</fullName>
    </recommendedName>
</protein>
<dbReference type="InterPro" id="IPR011009">
    <property type="entry name" value="Kinase-like_dom_sf"/>
</dbReference>
<sequence length="423" mass="47569">MSKATPPNWPIYGLRLSEVQIQQCVKQAFPDSKLVNWAELGQQQSYNNRIYFLDVYHPPTQHELSGQVVLKVIGRHFGASKVQNEVACLFLLAKYCPAVPAPRVVAWSEDGSQGRAIRNGVFSVLDNEAVDGSCEHPLQHGWVMLSRLPGVPLTKYDLSTTDEGLVRQIADLLNTWRTQIPPRPVIGNLGLQPAGHTSSNDLHGLENMVSGLLLCGSQPEQPLRNLYQYYDHLLHDQIEKLKKNDVFAGMRPMILDRVEQFHVRILPHLRCLRGLRNDGTEPARNIAVFTHQDFAPRNILVTKVSGKLSVTGVLDFEFAGFFPETKEYIVCMSRQKSDWGGLFASNILPVLTEQGLPNPSHDFDTSNFDSLRRLDNLIDSIAPWQLESGHMEGDDLDKAIEGAKSVVIRLLGEFEDEERQHHT</sequence>
<dbReference type="SUPFAM" id="SSF56112">
    <property type="entry name" value="Protein kinase-like (PK-like)"/>
    <property type="match status" value="1"/>
</dbReference>
<dbReference type="EMBL" id="JAKLMC020000058">
    <property type="protein sequence ID" value="KAK5947933.1"/>
    <property type="molecule type" value="Genomic_DNA"/>
</dbReference>
<dbReference type="Pfam" id="PF01636">
    <property type="entry name" value="APH"/>
    <property type="match status" value="1"/>
</dbReference>
<evidence type="ECO:0000313" key="3">
    <source>
        <dbReference type="Proteomes" id="UP001316803"/>
    </source>
</evidence>
<accession>A0AAN8ECB1</accession>
<comment type="caution">
    <text evidence="2">The sequence shown here is derived from an EMBL/GenBank/DDBJ whole genome shotgun (WGS) entry which is preliminary data.</text>
</comment>
<name>A0AAN8ECB1_9EURO</name>
<dbReference type="Proteomes" id="UP001316803">
    <property type="component" value="Unassembled WGS sequence"/>
</dbReference>
<feature type="domain" description="Aminoglycoside phosphotransferase" evidence="1">
    <location>
        <begin position="67"/>
        <end position="331"/>
    </location>
</feature>
<dbReference type="PANTHER" id="PTHR21310">
    <property type="entry name" value="AMINOGLYCOSIDE PHOSPHOTRANSFERASE-RELATED-RELATED"/>
    <property type="match status" value="1"/>
</dbReference>
<dbReference type="Gene3D" id="3.90.1200.10">
    <property type="match status" value="1"/>
</dbReference>
<evidence type="ECO:0000313" key="2">
    <source>
        <dbReference type="EMBL" id="KAK5947933.1"/>
    </source>
</evidence>
<gene>
    <name evidence="2" type="ORF">OHC33_011038</name>
</gene>
<keyword evidence="3" id="KW-1185">Reference proteome</keyword>
<dbReference type="InterPro" id="IPR051678">
    <property type="entry name" value="AGP_Transferase"/>
</dbReference>
<dbReference type="AlphaFoldDB" id="A0AAN8ECB1"/>